<protein>
    <recommendedName>
        <fullName evidence="1">Carboxylesterase type B domain-containing protein</fullName>
    </recommendedName>
</protein>
<dbReference type="EMBL" id="CAJNRE010000596">
    <property type="protein sequence ID" value="CAF1929105.1"/>
    <property type="molecule type" value="Genomic_DNA"/>
</dbReference>
<dbReference type="Gene3D" id="3.40.50.1820">
    <property type="entry name" value="alpha/beta hydrolase"/>
    <property type="match status" value="1"/>
</dbReference>
<dbReference type="AlphaFoldDB" id="A0A816L0T5"/>
<evidence type="ECO:0000313" key="5">
    <source>
        <dbReference type="EMBL" id="CAF4054264.1"/>
    </source>
</evidence>
<comment type="caution">
    <text evidence="3">The sequence shown here is derived from an EMBL/GenBank/DDBJ whole genome shotgun (WGS) entry which is preliminary data.</text>
</comment>
<dbReference type="Proteomes" id="UP000663824">
    <property type="component" value="Unassembled WGS sequence"/>
</dbReference>
<evidence type="ECO:0000313" key="4">
    <source>
        <dbReference type="EMBL" id="CAF4006044.1"/>
    </source>
</evidence>
<dbReference type="EMBL" id="CAJNOW010000420">
    <property type="protein sequence ID" value="CAF1275615.1"/>
    <property type="molecule type" value="Genomic_DNA"/>
</dbReference>
<dbReference type="Pfam" id="PF00135">
    <property type="entry name" value="COesterase"/>
    <property type="match status" value="1"/>
</dbReference>
<organism evidence="3 6">
    <name type="scientific">Rotaria magnacalcarata</name>
    <dbReference type="NCBI Taxonomy" id="392030"/>
    <lineage>
        <taxon>Eukaryota</taxon>
        <taxon>Metazoa</taxon>
        <taxon>Spiralia</taxon>
        <taxon>Gnathifera</taxon>
        <taxon>Rotifera</taxon>
        <taxon>Eurotatoria</taxon>
        <taxon>Bdelloidea</taxon>
        <taxon>Philodinida</taxon>
        <taxon>Philodinidae</taxon>
        <taxon>Rotaria</taxon>
    </lineage>
</organism>
<proteinExistence type="predicted"/>
<evidence type="ECO:0000313" key="2">
    <source>
        <dbReference type="EMBL" id="CAF1275615.1"/>
    </source>
</evidence>
<dbReference type="Proteomes" id="UP000663834">
    <property type="component" value="Unassembled WGS sequence"/>
</dbReference>
<evidence type="ECO:0000313" key="6">
    <source>
        <dbReference type="Proteomes" id="UP000663824"/>
    </source>
</evidence>
<name>A0A816L0T5_9BILA</name>
<reference evidence="3" key="1">
    <citation type="submission" date="2021-02" db="EMBL/GenBank/DDBJ databases">
        <authorList>
            <person name="Nowell W R."/>
        </authorList>
    </citation>
    <scope>NUCLEOTIDE SEQUENCE</scope>
</reference>
<feature type="domain" description="Carboxylesterase type B" evidence="1">
    <location>
        <begin position="6"/>
        <end position="290"/>
    </location>
</feature>
<dbReference type="Proteomes" id="UP000676336">
    <property type="component" value="Unassembled WGS sequence"/>
</dbReference>
<sequence length="347" mass="37425">MITYIISTLPQATSLISRAISESGSGRLLATSAQQIENGNTLVNALGCSNANDVGTCLRMKSIAAINNATPVVAPMFIYLPTQFYAHVGGKIIPVQPINTSPKVSYMAGTCTMEGTLFAAGSFSNPLAVTYLNYVNYLNTTFGAAYVPSILATYPISMFNSTSSPALFVIAAVITDAEYTCPTRRALRTSLGTKLSTYTYLWNHVPTCPWTPSLTMASVKFLGATHTNELAFVFGETTCLPQPNGTCQLSAGEQILSREIVAAWQSMAVNGYPTTSNGTTWPSWVSNGRGARFDASLTFTTINNTLCNFWDTIQQDNPSSANLLPLSIQQTLWMLLLLIMVARLDLI</sequence>
<dbReference type="InterPro" id="IPR050309">
    <property type="entry name" value="Type-B_Carboxylest/Lipase"/>
</dbReference>
<gene>
    <name evidence="4" type="ORF">GIL414_LOCUS12035</name>
    <name evidence="2" type="ORF">KQP761_LOCUS3516</name>
    <name evidence="3" type="ORF">MBJ925_LOCUS3849</name>
    <name evidence="5" type="ORF">SMN809_LOCUS14824</name>
</gene>
<evidence type="ECO:0000313" key="3">
    <source>
        <dbReference type="EMBL" id="CAF1929105.1"/>
    </source>
</evidence>
<dbReference type="SUPFAM" id="SSF53474">
    <property type="entry name" value="alpha/beta-Hydrolases"/>
    <property type="match status" value="1"/>
</dbReference>
<dbReference type="EMBL" id="CAJOBI010006214">
    <property type="protein sequence ID" value="CAF4054264.1"/>
    <property type="molecule type" value="Genomic_DNA"/>
</dbReference>
<evidence type="ECO:0000259" key="1">
    <source>
        <dbReference type="Pfam" id="PF00135"/>
    </source>
</evidence>
<dbReference type="InterPro" id="IPR029058">
    <property type="entry name" value="AB_hydrolase_fold"/>
</dbReference>
<dbReference type="EMBL" id="CAJOBJ010004615">
    <property type="protein sequence ID" value="CAF4006044.1"/>
    <property type="molecule type" value="Genomic_DNA"/>
</dbReference>
<accession>A0A816L0T5</accession>
<dbReference type="OrthoDB" id="408631at2759"/>
<dbReference type="Proteomes" id="UP000681720">
    <property type="component" value="Unassembled WGS sequence"/>
</dbReference>
<dbReference type="InterPro" id="IPR002018">
    <property type="entry name" value="CarbesteraseB"/>
</dbReference>
<dbReference type="PANTHER" id="PTHR11559">
    <property type="entry name" value="CARBOXYLESTERASE"/>
    <property type="match status" value="1"/>
</dbReference>